<dbReference type="InterPro" id="IPR007842">
    <property type="entry name" value="HEPN_dom"/>
</dbReference>
<accession>A0A6M2VHZ7</accession>
<proteinExistence type="evidence at transcript level"/>
<name>A0A6M2VHZ7_STIJA</name>
<sequence length="4360" mass="497777">MTSTVKGRGFGPTTPPLLEYLQQILRGYSDGQILKELLQNAEDARASEVKFIYDQRQFGTATLLNSGLERFQGPAVYAFNNAKFTEEDWEGIQKPARSVKKEDVLKVGRFGIGFSSVYHLTDLPCIVSDETLAIIDPFEEYFTDNRNRPLPGYSFNLKDIVDRHEVSDQLAPFLGVFEGQEDIKSRKSLQGTMFRFPLRVSPSKLCTSVFTQQEILKLLQAFKEDSLILLLFLRNVEKIDVFLRNSSTVPRNPYIQICLSTPDISSLRQNRILFNKQLEKYRSGSGTSDIELVERFDIKSSNGDVQGWVTAQVISNRESKQLQELADRLHHLPWVGIAVPLSDGKEKTILSHRCKGRIFCFLPLPEGDAGYSGLPVHVHGYFGVSDDRRSLKWPEVDQIQNPTATWNNLLVEVVLPDVYVKAILKTISVCKSEGRHVSCVYNALPDLETSLGHFQRMTKQFYRALFQYPVFFTEQSQTWKRASDVMIIDSEFVGDLRSLIIKCFRISSVDVVEELPKHVLQAVKEFASDAKIVNKQSILDTIRIMHLSCLTKDERLLLLTYLLDEGCTTRDLNGLELLLTRDDTFKRISANPASDQLVYLPTSQCSEALIPHMRHRLVTEQNSCNGGNLQTYFEKGARSGSWKQIKILTPDCVVNLLKTSLTGDWSGTYCTRKHLSSSTVHTWAWLKTLWAFISQHGLTRQLGNLNLLPISREGTFPIQLETLKVNSLIIKVDSNNERDFSEAISVLKQVGVTVSDIPQFVTSNHDIYNSRFVNRFDTAGILFCLTQIGKLAIDGKCQNNSHLCDAFREKLLPFLNLSYCTNNNKTFLKTLAVYPLYSKKANMDLMPLDSNNFRLWKYGSMNNLPDVTFPFRVLYTDQKAFIQFLLYLDIPEIREEDVVKEILIKASVGGYSQSEKQTLVSWIPNHFTEVCRLQGGLEILRKIPFVPNGKNEMKLANALFDPQDSLLKRLFKDHQYFPSVNFLQRNGKWGGILQQLGYRPRLKVPYEEVLTIARQISSTNDVDQGKALCEFLSSRPDLLTPKACSELSHVDFMPCKSQRPHSYPRNLPFLGELGSNNVFCPNQLLKCTERNWLLAGSSAYLVSDQPSGIQVRSEPTLTEVCNHLKNISCNYDMPSVKLASMLHAMYKFMDSSSDRNQLSTLLPTKWIWTGECFASSDEICWQETLVDLRPLISPIPKEYRVYRDLYQWANVPGVITTDHLLQFLHQARTKVQTSSSSKDVHTFLELSTRILTCLLDTEEDLHLFKDRLFVPTTSKELLPVEEVSFCDYEWLHGHTMLDDGTDDIKVISDKFSITMAERLGVAPLSRRLAMADEIVEGISQTGQYEPITTRIRNILADVGYQSSSIPKEMIQNAEDAGATEVRFLIDMRSNNNARKQLLSDGMVKLQGPALWIYNDAVFSDVDLENITKLAGGTKSTDNTKIGQFGLGFNAVYHITDVPSFVTRNYINFFDPHKKFLARQIKTDGRGIRLDFTKNPSLLKTFRDQFVPFEGIFGCHLLGDSLKEFNGTLFRLPLRSPEDARCSEICNESWNESDLKQLLKSLSDSAGLMLLFTEQVKVIEAHILRKENDQVEKLFSVKRKVITQSPNSIYNSFGQEVVKAIRGPRQSPPMNCTKTIQLKHNLTEKGNSYFNELNVPFEKDEEWMTVLSTGKGPTISFWNDNTDLASGLLPCGGIAWRKYPKDKIDGEGFCFLPLSIPKSHLPVHVNGSFALSDDRASIWKYMGDHTDRSATFKTKWNQLIFSDVVLTAYLTFLKLAFAHIDPRECYSLWPDQRVTAFDSDYGELVNSFYMSVARGAPDVFWCSEERVPCSILEVVFVDNDIANDEFISSLVSTSLKKFGNAKLVTKLPHHVIDSFMKVGCQSDVTDRTYSLSRFFAEIFLPRLEFFTEKEVHMTLRFALNRCDEAVLQLMKSSKCIPSSSNGSNFKLPSELYDQDVIGNLFSSEEGYFPSDRFLKLLSDRQKGTLRDIGCMKTGLEWDELIERASTVQHVWKQNKTLAKQRSNAIVVYLRTKLEESNKIPTCQPHFTKIRFLIGQDHNGDSHLKSPVELYPNTVKDIVGWVACIIEAVPAPVMTFLDLNNKQPDPSLVFENLSSLRRMCEERSGNHPNRETTRRACREMYGFLEREFLTREDVLHVLRNDRCFYVNSTFVDASKLSFHSKPVPPYIYSVTGDLADFKVLLNSVGVKQHCSADDFAKALRAINGDYYGLPLPKELLHDVITSILKPLTETIGEFSSESRSKFIECLFLPDVKGIMQVSSRLSFCDVDWVGTDEAVLCHPDITSHQAILLGVKDIRQQLLEKYSEDVHPGEEFGQREELTSRLKRILTGYPCDASILKEIVQNADDAGATEVHFVLDFKSYPKTRLLGDAMECLQGPALLAYNNKPFSENDIKGIQRLGQGSKRDESGQTGRYGVGFNVVYHLTDCPMFMTCGSTLCIMDPTLRYVPGANVKSPGRRYNSISESIQRPYPDFFECFNSYGDVFNLAEGTLFRFPLRRGESDISEETWRPSKVWELLDELKEELFDILLFVKNVQKISVSNRNVDHSNLSNVYTVSAHISHEEKLRRDEFFKVLLHHADTPLSTIPVTDVTSELTLKDSEGYEERWLVQQRIGLENKEIPTSIVHALKKNTTELKLLPKGGVAARIWQPQSSQSIELRNVQYKAFCFLPLPLLTGFPVHIDGYFALDHESRRNLWYGPLGDAKNDWNELIKKEVLGPAYLHLLLEIKKRLSETVVQNKRRQFAYELLNLFHNCFPTCKPKEKRTGVNPWNIVSESLYILISVNKCKIFPVLRSLKDESNDATITKISWHSCYEGNDAPGYFDNLEQQIPKRNSGNPELAMKATKEPDDWKSLQQTLLDLDFHLLAAPIKIYNSFVSAVNNTLNDDGTRTVNKHVLKVTPGVVLSFLKNCAHSGKLNHLPTALGETPIKRNLQLKILIDYVKKTDNFTQKMDGLPLLLTCDGVLRTFSKTSKVFHSEFSSLLPHCEDQFLHGMFLHYYGETDVFETLKISDLGKRLRNHPDALMFCSDDLIMWPNGPITSRKGPTLKADWLNHVWKYIQSRWRNYSQAHNSFVGYCHQHLQGISLLPVSIDHRQRFLCPMNMSKKAINSCSGHEKTLHEILVSLGCPVLDVSLLKEMNYNVLVPSPTDLDQVLQLFPSSIRVWEEVMHVFAYILNKNCERFLTLNSIQRNTILEYFDRCIEDQKDLCKVSLLKKLPCYETIHGTFVALDVCAVAIDTNDIPSEDKETWMGKHNCTFLKKKPNLVKLYVILEIKDINEETLYTSYILPYMASFSQKGLWRHMYKIYTLVLNVQHEERKELVYRLNLPTTPVILTKTNERKCAGDLFDSRIYLFKVMLPAEMFPQTFPKDMGYLEYDLVWEDFLVLIGLQNRVTRSQVLTFATELASGLRDSGSDHGKTKKPERDKILFNHLLDSHELHSDYNLLQNLSKVAFISAAKVSKKYTSLMKPITVTKVCLNASPKSSECLVWSTEALCPSWVTSRRYTKCLEKKCIAPCKEKLGVRKKPTLQQVLQHTQTLCNFLGIQQNTDDKGVTVDMDTLFQVMCDIVSFLSFECETKRDSNGKSTCYTPNNCCNSCKLVVEKLESVPIVPIIESKNLIRADMMVKTWNDEENDKLSPHLHKLPDDLISYFALLHCLGATENPTLAQYARVLESLNNSRSDVLVYNPNMAAAAKQAMSGFLRCLLRHQYDGKPSEVLNNMQNLYLMSNNKTQPLVQSRELFYNDRPQFAKRLTGFPGAQLIAISQDDIGKPANVDELLRTLPPHIRPAYISDHVQEVIVTALDEDGNTECRCSTSRRLKKIFEWEQFPKAIQCIVAHEIKDGNQSNTEERLNLLIHSKFTVKCIEKLETALHFEGEELPASTSNTSCLLKKQEVENINGRQNITVCISHSETADSMMNHQLATKFNEIFRLINNISHLVLILSAQSEEELSNILNDVGIGTATLEEERFWDQPELGTNLPPDAIALLNQDPMYIFKDKECIGVDCGEGEEELIIYGRIMRRVDMNSSDQEPWKAVYEIDIGQPETQRVVAHKLFKFLSLHMDHHLAVQLYEGTVDDSASGEDPGEGLENFTDLAAVKREITKTVREVMQLPEADKKKMLRRLMLKWHPDKNIEHREFAQEVFKHLQREIERFEKGGNLSTEDFYDDVNRRARHYEGERRRWEQQFRESTHRQAHNRRRNSTAPPPSFYPRKNILGARRFLKQARVDTFVADSMEASEMTWQWQCQLYYFAAEKAINAALLACGKDTPRINDIMRAADNLRSYHLNVTKHVEKLIKIVKNDSHYPRSEASASIPQENFTRGDFEKAKELCQSILQEVECFVRKQESEM</sequence>
<dbReference type="CDD" id="cd06257">
    <property type="entry name" value="DnaJ"/>
    <property type="match status" value="1"/>
</dbReference>
<dbReference type="InterPro" id="IPR036869">
    <property type="entry name" value="J_dom_sf"/>
</dbReference>
<dbReference type="InterPro" id="IPR036890">
    <property type="entry name" value="HATPase_C_sf"/>
</dbReference>
<feature type="domain" description="J" evidence="2">
    <location>
        <begin position="4102"/>
        <end position="4181"/>
    </location>
</feature>
<dbReference type="SUPFAM" id="SSF55874">
    <property type="entry name" value="ATPase domain of HSP90 chaperone/DNA topoisomerase II/histidine kinase"/>
    <property type="match status" value="3"/>
</dbReference>
<dbReference type="InterPro" id="IPR058210">
    <property type="entry name" value="SACS/Nov_dom"/>
</dbReference>
<dbReference type="SUPFAM" id="SSF81593">
    <property type="entry name" value="Nucleotidyltransferase substrate binding subunit/domain"/>
    <property type="match status" value="1"/>
</dbReference>
<dbReference type="Pfam" id="PF05168">
    <property type="entry name" value="HEPN"/>
    <property type="match status" value="1"/>
</dbReference>
<dbReference type="Gene3D" id="1.20.120.330">
    <property type="entry name" value="Nucleotidyltransferases domain 2"/>
    <property type="match status" value="1"/>
</dbReference>
<dbReference type="InterPro" id="IPR001623">
    <property type="entry name" value="DnaJ_domain"/>
</dbReference>
<dbReference type="NCBIfam" id="NF047352">
    <property type="entry name" value="P_loop_sacsin"/>
    <property type="match status" value="3"/>
</dbReference>
<dbReference type="Pfam" id="PF25794">
    <property type="entry name" value="SACS"/>
    <property type="match status" value="3"/>
</dbReference>
<protein>
    <submittedName>
        <fullName evidence="3">DNAJC29</fullName>
    </submittedName>
</protein>
<dbReference type="EMBL" id="MH481817">
    <property type="protein sequence ID" value="QCY50113.1"/>
    <property type="molecule type" value="mRNA"/>
</dbReference>
<dbReference type="PANTHER" id="PTHR46919:SF2">
    <property type="entry name" value="SACSIN"/>
    <property type="match status" value="1"/>
</dbReference>
<evidence type="ECO:0000259" key="2">
    <source>
        <dbReference type="PROSITE" id="PS50076"/>
    </source>
</evidence>
<evidence type="ECO:0000313" key="3">
    <source>
        <dbReference type="EMBL" id="QCY50113.1"/>
    </source>
</evidence>
<feature type="region of interest" description="Disordered" evidence="1">
    <location>
        <begin position="4194"/>
        <end position="4223"/>
    </location>
</feature>
<feature type="compositionally biased region" description="Basic and acidic residues" evidence="1">
    <location>
        <begin position="4194"/>
        <end position="4203"/>
    </location>
</feature>
<dbReference type="PANTHER" id="PTHR46919">
    <property type="entry name" value="ZINC FINGER, C3HC4 TYPE (RING FINGER) FAMILY PROTEIN"/>
    <property type="match status" value="1"/>
</dbReference>
<evidence type="ECO:0000256" key="1">
    <source>
        <dbReference type="SAM" id="MobiDB-lite"/>
    </source>
</evidence>
<organism evidence="3">
    <name type="scientific">Stichopus japonicus</name>
    <name type="common">Sea cucumber</name>
    <dbReference type="NCBI Taxonomy" id="307972"/>
    <lineage>
        <taxon>Eukaryota</taxon>
        <taxon>Metazoa</taxon>
        <taxon>Echinodermata</taxon>
        <taxon>Eleutherozoa</taxon>
        <taxon>Echinozoa</taxon>
        <taxon>Holothuroidea</taxon>
        <taxon>Aspidochirotacea</taxon>
        <taxon>Aspidochirotida</taxon>
        <taxon>Stichopodidae</taxon>
        <taxon>Apostichopus</taxon>
    </lineage>
</organism>
<reference evidence="3" key="1">
    <citation type="submission" date="2018-06" db="EMBL/GenBank/DDBJ databases">
        <title>Identification and characterization of DnaJ in sea cucumber.</title>
        <authorList>
            <person name="Gao L."/>
            <person name="He C."/>
        </authorList>
    </citation>
    <scope>NUCLEOTIDE SEQUENCE</scope>
</reference>
<dbReference type="SUPFAM" id="SSF46565">
    <property type="entry name" value="Chaperone J-domain"/>
    <property type="match status" value="1"/>
</dbReference>
<dbReference type="Gene3D" id="1.10.287.110">
    <property type="entry name" value="DnaJ domain"/>
    <property type="match status" value="1"/>
</dbReference>
<dbReference type="PROSITE" id="PS50076">
    <property type="entry name" value="DNAJ_2"/>
    <property type="match status" value="1"/>
</dbReference>